<dbReference type="EMBL" id="JBBMEW010000001">
    <property type="protein sequence ID" value="MEQ2525468.1"/>
    <property type="molecule type" value="Genomic_DNA"/>
</dbReference>
<name>A0ACC6S634_9BACI</name>
<organism evidence="1 2">
    <name type="scientific">Robertmurraya yapensis</name>
    <name type="common">ex Hitch et al 2024</name>
    <dbReference type="NCBI Taxonomy" id="3133160"/>
    <lineage>
        <taxon>Bacteria</taxon>
        <taxon>Bacillati</taxon>
        <taxon>Bacillota</taxon>
        <taxon>Bacilli</taxon>
        <taxon>Bacillales</taxon>
        <taxon>Bacillaceae</taxon>
        <taxon>Robertmurraya</taxon>
    </lineage>
</organism>
<evidence type="ECO:0000313" key="2">
    <source>
        <dbReference type="Proteomes" id="UP001439875"/>
    </source>
</evidence>
<dbReference type="Proteomes" id="UP001439875">
    <property type="component" value="Unassembled WGS sequence"/>
</dbReference>
<proteinExistence type="predicted"/>
<reference evidence="1" key="1">
    <citation type="submission" date="2024-03" db="EMBL/GenBank/DDBJ databases">
        <title>Human intestinal bacterial collection.</title>
        <authorList>
            <person name="Pauvert C."/>
            <person name="Hitch T.C.A."/>
            <person name="Clavel T."/>
        </authorList>
    </citation>
    <scope>NUCLEOTIDE SEQUENCE</scope>
    <source>
        <strain evidence="1">CLA-AA-H227</strain>
    </source>
</reference>
<comment type="caution">
    <text evidence="1">The sequence shown here is derived from an EMBL/GenBank/DDBJ whole genome shotgun (WGS) entry which is preliminary data.</text>
</comment>
<gene>
    <name evidence="1" type="ORF">WMO40_02050</name>
</gene>
<sequence length="61" mass="6556">MEKISITKIQALMLGITSITVTGHLLFIPVIIVHAGRDSWISLLLAIIPAMLIGFTVALLS</sequence>
<keyword evidence="2" id="KW-1185">Reference proteome</keyword>
<protein>
    <submittedName>
        <fullName evidence="1">Uncharacterized protein</fullName>
    </submittedName>
</protein>
<evidence type="ECO:0000313" key="1">
    <source>
        <dbReference type="EMBL" id="MEQ2525468.1"/>
    </source>
</evidence>
<accession>A0ACC6S634</accession>